<feature type="domain" description="SF3 helicase" evidence="6">
    <location>
        <begin position="287"/>
        <end position="457"/>
    </location>
</feature>
<dbReference type="SMART" id="SM00885">
    <property type="entry name" value="D5_N"/>
    <property type="match status" value="1"/>
</dbReference>
<dbReference type="PANTHER" id="PTHR35372">
    <property type="entry name" value="ATP BINDING PROTEIN-RELATED"/>
    <property type="match status" value="1"/>
</dbReference>
<dbReference type="EMBL" id="JACIVD010000048">
    <property type="protein sequence ID" value="MBB1122771.1"/>
    <property type="molecule type" value="Genomic_DNA"/>
</dbReference>
<feature type="region of interest" description="Disordered" evidence="5">
    <location>
        <begin position="733"/>
        <end position="778"/>
    </location>
</feature>
<dbReference type="PROSITE" id="PS51206">
    <property type="entry name" value="SF3_HELICASE_1"/>
    <property type="match status" value="1"/>
</dbReference>
<sequence length="778" mass="87811">MAQVDTQNILDNAANTYTITAKSTAGEIFEAAQAFVMDHAHINAGAADTNTLQQYQQFIMTLRGVTPEAERDMKQQIVNPVDTRVGDDDKLDQYFDDNKNNISLKIGGLNTSWEYDYKQFEDHNFDQIGAAQRLADACRGHVMYDIDRGKFVAWNGKRWVWLSNDINQLTQLSREILDLMVTEAGVKVADTKDTLSKIESLRTQPKLVQIIKLTQTEDLLGTSNIRYNYRNDLINCENGEINIKTGELLPHDKKHMFTLIIPFEYHKDAHSDLWDQFLNTTFQNDQKMIEYLQIALGDSSLSGVNTDRHMYVVYGSGHDGKSVALSTVRHVLGGDSQDDSGFADTADINSFLKKRTNSAGGASPDMAALDGKRFITPTEPDNSSKLDEGLIKSLTGKSDTMKVRQLYSTAFTLYTQFSLWIAANEIPKSSASQAIMDRMVIIPFTHRIKPNSSEDMPNIEYELSKKSNAEGVLAWLVAGSVKANQKRAKAAKEAAAARAAGDTDKVIYQDPLMPYPDSVQKARNQYQYSANSAMQFIYDVLYSNDELMNIVIPMLENDKQNYYLKKGVTSRLKGDEIDMAREMFDEPRLVYDEDGYISKNDLYEMYKSYCNSEGITKAMTKRRFHDTIATVLAEGRQKGSYVWLGVSAMPYLKQDRGLMSGLYVGNLTNYLKHLAMKYDIDKLSSYSQIKDNNLFVANIDNHTTDAAKERIKEFIDVNPSSFGNKYRTDYSNIDWPKSNQSTTPTNSTNNTTSNTQNTNQTPKTGNKEIDELNELFDD</sequence>
<evidence type="ECO:0000256" key="1">
    <source>
        <dbReference type="ARBA" id="ARBA00022741"/>
    </source>
</evidence>
<comment type="caution">
    <text evidence="7">The sequence shown here is derived from an EMBL/GenBank/DDBJ whole genome shotgun (WGS) entry which is preliminary data.</text>
</comment>
<evidence type="ECO:0000256" key="3">
    <source>
        <dbReference type="ARBA" id="ARBA00022806"/>
    </source>
</evidence>
<dbReference type="Pfam" id="PF08706">
    <property type="entry name" value="D5_N"/>
    <property type="match status" value="1"/>
</dbReference>
<organism evidence="7 8">
    <name type="scientific">Limosilactobacillus albertensis</name>
    <dbReference type="NCBI Taxonomy" id="2759752"/>
    <lineage>
        <taxon>Bacteria</taxon>
        <taxon>Bacillati</taxon>
        <taxon>Bacillota</taxon>
        <taxon>Bacilli</taxon>
        <taxon>Lactobacillales</taxon>
        <taxon>Lactobacillaceae</taxon>
        <taxon>Limosilactobacillus</taxon>
    </lineage>
</organism>
<accession>A0A839GYK5</accession>
<evidence type="ECO:0000256" key="2">
    <source>
        <dbReference type="ARBA" id="ARBA00022801"/>
    </source>
</evidence>
<evidence type="ECO:0000259" key="6">
    <source>
        <dbReference type="PROSITE" id="PS51206"/>
    </source>
</evidence>
<dbReference type="InterPro" id="IPR004968">
    <property type="entry name" value="DNA_primase/NTPase_C"/>
</dbReference>
<dbReference type="RefSeq" id="WP_182602045.1">
    <property type="nucleotide sequence ID" value="NZ_JACIVD010000048.1"/>
</dbReference>
<name>A0A839GYK5_9LACO</name>
<dbReference type="InterPro" id="IPR014015">
    <property type="entry name" value="Helicase_SF3_DNA-vir"/>
</dbReference>
<dbReference type="InterPro" id="IPR051620">
    <property type="entry name" value="ORF904-like_C"/>
</dbReference>
<feature type="compositionally biased region" description="Low complexity" evidence="5">
    <location>
        <begin position="736"/>
        <end position="764"/>
    </location>
</feature>
<dbReference type="AlphaFoldDB" id="A0A839GYK5"/>
<dbReference type="Proteomes" id="UP000547628">
    <property type="component" value="Unassembled WGS sequence"/>
</dbReference>
<evidence type="ECO:0000256" key="4">
    <source>
        <dbReference type="ARBA" id="ARBA00022840"/>
    </source>
</evidence>
<evidence type="ECO:0000313" key="8">
    <source>
        <dbReference type="Proteomes" id="UP000547628"/>
    </source>
</evidence>
<reference evidence="7 8" key="1">
    <citation type="submission" date="2020-07" db="EMBL/GenBank/DDBJ databases">
        <title>Description of Limosilactobacillus balticus sp. nov., Limosilactobacillus agrestis sp. nov., Limosilactobacillus albertensis sp. nov., Limosilactobacillus rudii sp. nov., Limosilactobacillus fastidiosus sp. nov., five novel Limosilactobacillus species isolated from the vertebrate gastrointestinal tract, and proposal of 6 subspecies of Limosilactobacillus reuteri adapted to the gastrointestinal tract of specific vertebrate hosts.</title>
        <authorList>
            <person name="Li F."/>
            <person name="Cheng C."/>
            <person name="Zheng J."/>
            <person name="Quevedo R.M."/>
            <person name="Li J."/>
            <person name="Roos S."/>
            <person name="Gaenzle M.G."/>
            <person name="Walter J."/>
        </authorList>
    </citation>
    <scope>NUCLEOTIDE SEQUENCE [LARGE SCALE GENOMIC DNA]</scope>
    <source>
        <strain evidence="7 8">Lr3000</strain>
    </source>
</reference>
<dbReference type="InterPro" id="IPR027417">
    <property type="entry name" value="P-loop_NTPase"/>
</dbReference>
<dbReference type="GO" id="GO:0016787">
    <property type="term" value="F:hydrolase activity"/>
    <property type="evidence" value="ECO:0007669"/>
    <property type="project" value="UniProtKB-KW"/>
</dbReference>
<dbReference type="NCBIfam" id="TIGR01613">
    <property type="entry name" value="primase_Cterm"/>
    <property type="match status" value="1"/>
</dbReference>
<keyword evidence="2" id="KW-0378">Hydrolase</keyword>
<keyword evidence="4" id="KW-0067">ATP-binding</keyword>
<protein>
    <recommendedName>
        <fullName evidence="6">SF3 helicase domain-containing protein</fullName>
    </recommendedName>
</protein>
<keyword evidence="1" id="KW-0547">Nucleotide-binding</keyword>
<dbReference type="InterPro" id="IPR014818">
    <property type="entry name" value="Phage/plasmid_primase_P4_C"/>
</dbReference>
<gene>
    <name evidence="7" type="ORF">H5S41_02150</name>
</gene>
<dbReference type="GO" id="GO:0005524">
    <property type="term" value="F:ATP binding"/>
    <property type="evidence" value="ECO:0007669"/>
    <property type="project" value="UniProtKB-KW"/>
</dbReference>
<dbReference type="Gene3D" id="3.40.50.300">
    <property type="entry name" value="P-loop containing nucleotide triphosphate hydrolases"/>
    <property type="match status" value="1"/>
</dbReference>
<dbReference type="InterPro" id="IPR006500">
    <property type="entry name" value="Helicase_put_C_phage/plasmid"/>
</dbReference>
<evidence type="ECO:0000256" key="5">
    <source>
        <dbReference type="SAM" id="MobiDB-lite"/>
    </source>
</evidence>
<dbReference type="PANTHER" id="PTHR35372:SF2">
    <property type="entry name" value="SF3 HELICASE DOMAIN-CONTAINING PROTEIN"/>
    <property type="match status" value="1"/>
</dbReference>
<proteinExistence type="predicted"/>
<keyword evidence="3" id="KW-0347">Helicase</keyword>
<dbReference type="GO" id="GO:0004386">
    <property type="term" value="F:helicase activity"/>
    <property type="evidence" value="ECO:0007669"/>
    <property type="project" value="UniProtKB-KW"/>
</dbReference>
<dbReference type="Pfam" id="PF03288">
    <property type="entry name" value="Pox_D5"/>
    <property type="match status" value="1"/>
</dbReference>
<evidence type="ECO:0000313" key="7">
    <source>
        <dbReference type="EMBL" id="MBB1122771.1"/>
    </source>
</evidence>